<sequence length="115" mass="12825">MDDVGRDKINLRADQELSRCAVDPLDLVGCWCDRLMLPPCPPPYQQTKKQTAVCYPLTSDRPASSSTRPCTTKHIQLAKTEAAASFAAQQPGFRNRQKDEKQEIKPLSKAGLRQP</sequence>
<name>D8TWZ7_VOLCA</name>
<feature type="compositionally biased region" description="Basic and acidic residues" evidence="1">
    <location>
        <begin position="96"/>
        <end position="106"/>
    </location>
</feature>
<dbReference type="EMBL" id="GL378342">
    <property type="protein sequence ID" value="EFJ47822.1"/>
    <property type="molecule type" value="Genomic_DNA"/>
</dbReference>
<keyword evidence="3" id="KW-1185">Reference proteome</keyword>
<gene>
    <name evidence="2" type="ORF">VOLCADRAFT_104913</name>
</gene>
<evidence type="ECO:0000256" key="1">
    <source>
        <dbReference type="SAM" id="MobiDB-lite"/>
    </source>
</evidence>
<reference evidence="2 3" key="1">
    <citation type="journal article" date="2010" name="Science">
        <title>Genomic analysis of organismal complexity in the multicellular green alga Volvox carteri.</title>
        <authorList>
            <person name="Prochnik S.E."/>
            <person name="Umen J."/>
            <person name="Nedelcu A.M."/>
            <person name="Hallmann A."/>
            <person name="Miller S.M."/>
            <person name="Nishii I."/>
            <person name="Ferris P."/>
            <person name="Kuo A."/>
            <person name="Mitros T."/>
            <person name="Fritz-Laylin L.K."/>
            <person name="Hellsten U."/>
            <person name="Chapman J."/>
            <person name="Simakov O."/>
            <person name="Rensing S.A."/>
            <person name="Terry A."/>
            <person name="Pangilinan J."/>
            <person name="Kapitonov V."/>
            <person name="Jurka J."/>
            <person name="Salamov A."/>
            <person name="Shapiro H."/>
            <person name="Schmutz J."/>
            <person name="Grimwood J."/>
            <person name="Lindquist E."/>
            <person name="Lucas S."/>
            <person name="Grigoriev I.V."/>
            <person name="Schmitt R."/>
            <person name="Kirk D."/>
            <person name="Rokhsar D.S."/>
        </authorList>
    </citation>
    <scope>NUCLEOTIDE SEQUENCE [LARGE SCALE GENOMIC DNA]</scope>
    <source>
        <strain evidence="3">f. Nagariensis / Eve</strain>
    </source>
</reference>
<dbReference type="RefSeq" id="XP_002950928.1">
    <property type="nucleotide sequence ID" value="XM_002950882.1"/>
</dbReference>
<protein>
    <submittedName>
        <fullName evidence="2">Uncharacterized protein</fullName>
    </submittedName>
</protein>
<dbReference type="KEGG" id="vcn:VOLCADRAFT_104913"/>
<dbReference type="GeneID" id="9616854"/>
<organism evidence="3">
    <name type="scientific">Volvox carteri f. nagariensis</name>
    <dbReference type="NCBI Taxonomy" id="3068"/>
    <lineage>
        <taxon>Eukaryota</taxon>
        <taxon>Viridiplantae</taxon>
        <taxon>Chlorophyta</taxon>
        <taxon>core chlorophytes</taxon>
        <taxon>Chlorophyceae</taxon>
        <taxon>CS clade</taxon>
        <taxon>Chlamydomonadales</taxon>
        <taxon>Volvocaceae</taxon>
        <taxon>Volvox</taxon>
    </lineage>
</organism>
<evidence type="ECO:0000313" key="2">
    <source>
        <dbReference type="EMBL" id="EFJ47822.1"/>
    </source>
</evidence>
<dbReference type="InParanoid" id="D8TWZ7"/>
<dbReference type="Proteomes" id="UP000001058">
    <property type="component" value="Unassembled WGS sequence"/>
</dbReference>
<feature type="region of interest" description="Disordered" evidence="1">
    <location>
        <begin position="86"/>
        <end position="115"/>
    </location>
</feature>
<proteinExistence type="predicted"/>
<dbReference type="AlphaFoldDB" id="D8TWZ7"/>
<accession>D8TWZ7</accession>
<evidence type="ECO:0000313" key="3">
    <source>
        <dbReference type="Proteomes" id="UP000001058"/>
    </source>
</evidence>